<dbReference type="Proteomes" id="UP001497516">
    <property type="component" value="Chromosome 4"/>
</dbReference>
<keyword evidence="2 4" id="KW-0863">Zinc-finger</keyword>
<dbReference type="SUPFAM" id="SSF90229">
    <property type="entry name" value="CCCH zinc finger"/>
    <property type="match status" value="1"/>
</dbReference>
<keyword evidence="1 4" id="KW-0479">Metal-binding</keyword>
<evidence type="ECO:0000256" key="4">
    <source>
        <dbReference type="PROSITE-ProRule" id="PRU00723"/>
    </source>
</evidence>
<evidence type="ECO:0000256" key="5">
    <source>
        <dbReference type="SAM" id="MobiDB-lite"/>
    </source>
</evidence>
<dbReference type="Gene3D" id="4.10.1000.10">
    <property type="entry name" value="Zinc finger, CCCH-type"/>
    <property type="match status" value="1"/>
</dbReference>
<accession>A0AAV2E8P1</accession>
<sequence>MEESPPTIAADFLPLLLSPLKPSIEVADWEHRRRSSEISDLNLDDFVRREPTSDSNRPVTSLEEESDAGNQAPKSEQISLLDRLALTAPVPCYFFRYGLCTKGDACSFSHTAATDHVKPPPPPPQPRQPSNNSSRSATLEISANAHSSDDHQP</sequence>
<name>A0AAV2E8P1_9ROSI</name>
<reference evidence="7 8" key="1">
    <citation type="submission" date="2024-04" db="EMBL/GenBank/DDBJ databases">
        <authorList>
            <person name="Fracassetti M."/>
        </authorList>
    </citation>
    <scope>NUCLEOTIDE SEQUENCE [LARGE SCALE GENOMIC DNA]</scope>
</reference>
<evidence type="ECO:0000313" key="7">
    <source>
        <dbReference type="EMBL" id="CAL1382093.1"/>
    </source>
</evidence>
<dbReference type="InterPro" id="IPR000571">
    <property type="entry name" value="Znf_CCCH"/>
</dbReference>
<organism evidence="7 8">
    <name type="scientific">Linum trigynum</name>
    <dbReference type="NCBI Taxonomy" id="586398"/>
    <lineage>
        <taxon>Eukaryota</taxon>
        <taxon>Viridiplantae</taxon>
        <taxon>Streptophyta</taxon>
        <taxon>Embryophyta</taxon>
        <taxon>Tracheophyta</taxon>
        <taxon>Spermatophyta</taxon>
        <taxon>Magnoliopsida</taxon>
        <taxon>eudicotyledons</taxon>
        <taxon>Gunneridae</taxon>
        <taxon>Pentapetalae</taxon>
        <taxon>rosids</taxon>
        <taxon>fabids</taxon>
        <taxon>Malpighiales</taxon>
        <taxon>Linaceae</taxon>
        <taxon>Linum</taxon>
    </lineage>
</organism>
<keyword evidence="3 4" id="KW-0862">Zinc</keyword>
<evidence type="ECO:0000259" key="6">
    <source>
        <dbReference type="PROSITE" id="PS50103"/>
    </source>
</evidence>
<dbReference type="Pfam" id="PF00642">
    <property type="entry name" value="zf-CCCH"/>
    <property type="match status" value="1"/>
</dbReference>
<dbReference type="GO" id="GO:0008270">
    <property type="term" value="F:zinc ion binding"/>
    <property type="evidence" value="ECO:0007669"/>
    <property type="project" value="UniProtKB-KW"/>
</dbReference>
<evidence type="ECO:0000256" key="2">
    <source>
        <dbReference type="ARBA" id="ARBA00022771"/>
    </source>
</evidence>
<dbReference type="AlphaFoldDB" id="A0AAV2E8P1"/>
<feature type="compositionally biased region" description="Polar residues" evidence="5">
    <location>
        <begin position="137"/>
        <end position="146"/>
    </location>
</feature>
<gene>
    <name evidence="7" type="ORF">LTRI10_LOCUS23436</name>
</gene>
<feature type="region of interest" description="Disordered" evidence="5">
    <location>
        <begin position="111"/>
        <end position="153"/>
    </location>
</feature>
<evidence type="ECO:0000313" key="8">
    <source>
        <dbReference type="Proteomes" id="UP001497516"/>
    </source>
</evidence>
<dbReference type="PROSITE" id="PS50103">
    <property type="entry name" value="ZF_C3H1"/>
    <property type="match status" value="1"/>
</dbReference>
<feature type="region of interest" description="Disordered" evidence="5">
    <location>
        <begin position="28"/>
        <end position="75"/>
    </location>
</feature>
<proteinExistence type="predicted"/>
<evidence type="ECO:0000256" key="3">
    <source>
        <dbReference type="ARBA" id="ARBA00022833"/>
    </source>
</evidence>
<feature type="compositionally biased region" description="Basic and acidic residues" evidence="5">
    <location>
        <begin position="28"/>
        <end position="37"/>
    </location>
</feature>
<protein>
    <recommendedName>
        <fullName evidence="6">C3H1-type domain-containing protein</fullName>
    </recommendedName>
</protein>
<dbReference type="SMART" id="SM00356">
    <property type="entry name" value="ZnF_C3H1"/>
    <property type="match status" value="1"/>
</dbReference>
<dbReference type="EMBL" id="OZ034817">
    <property type="protein sequence ID" value="CAL1382093.1"/>
    <property type="molecule type" value="Genomic_DNA"/>
</dbReference>
<dbReference type="InterPro" id="IPR036855">
    <property type="entry name" value="Znf_CCCH_sf"/>
</dbReference>
<evidence type="ECO:0000256" key="1">
    <source>
        <dbReference type="ARBA" id="ARBA00022723"/>
    </source>
</evidence>
<keyword evidence="8" id="KW-1185">Reference proteome</keyword>
<feature type="zinc finger region" description="C3H1-type" evidence="4">
    <location>
        <begin position="86"/>
        <end position="113"/>
    </location>
</feature>
<feature type="domain" description="C3H1-type" evidence="6">
    <location>
        <begin position="86"/>
        <end position="113"/>
    </location>
</feature>